<dbReference type="OrthoDB" id="15001at2759"/>
<dbReference type="Proteomes" id="UP000799772">
    <property type="component" value="Unassembled WGS sequence"/>
</dbReference>
<comment type="caution">
    <text evidence="8">The sequence shown here is derived from an EMBL/GenBank/DDBJ whole genome shotgun (WGS) entry which is preliminary data.</text>
</comment>
<dbReference type="EMBL" id="ML978133">
    <property type="protein sequence ID" value="KAF2094843.1"/>
    <property type="molecule type" value="Genomic_DNA"/>
</dbReference>
<feature type="transmembrane region" description="Helical" evidence="7">
    <location>
        <begin position="232"/>
        <end position="256"/>
    </location>
</feature>
<dbReference type="PANTHER" id="PTHR13353:SF5">
    <property type="entry name" value="TRANSMEMBRANE PROTEIN 19"/>
    <property type="match status" value="1"/>
</dbReference>
<feature type="region of interest" description="Disordered" evidence="6">
    <location>
        <begin position="284"/>
        <end position="320"/>
    </location>
</feature>
<comment type="subcellular location">
    <subcellularLocation>
        <location evidence="1">Membrane</location>
        <topology evidence="1">Multi-pass membrane protein</topology>
    </subcellularLocation>
</comment>
<dbReference type="PANTHER" id="PTHR13353">
    <property type="entry name" value="TRANSMEMBRANE PROTEIN 19"/>
    <property type="match status" value="1"/>
</dbReference>
<evidence type="ECO:0000256" key="3">
    <source>
        <dbReference type="ARBA" id="ARBA00022692"/>
    </source>
</evidence>
<evidence type="ECO:0000256" key="2">
    <source>
        <dbReference type="ARBA" id="ARBA00009012"/>
    </source>
</evidence>
<feature type="transmembrane region" description="Helical" evidence="7">
    <location>
        <begin position="338"/>
        <end position="364"/>
    </location>
</feature>
<dbReference type="GO" id="GO:0016020">
    <property type="term" value="C:membrane"/>
    <property type="evidence" value="ECO:0007669"/>
    <property type="project" value="UniProtKB-SubCell"/>
</dbReference>
<evidence type="ECO:0000256" key="7">
    <source>
        <dbReference type="SAM" id="Phobius"/>
    </source>
</evidence>
<feature type="transmembrane region" description="Helical" evidence="7">
    <location>
        <begin position="184"/>
        <end position="211"/>
    </location>
</feature>
<evidence type="ECO:0000256" key="6">
    <source>
        <dbReference type="SAM" id="MobiDB-lite"/>
    </source>
</evidence>
<gene>
    <name evidence="8" type="ORF">NA57DRAFT_80012</name>
</gene>
<dbReference type="InterPro" id="IPR002794">
    <property type="entry name" value="DUF92_TMEM19"/>
</dbReference>
<evidence type="ECO:0000256" key="1">
    <source>
        <dbReference type="ARBA" id="ARBA00004141"/>
    </source>
</evidence>
<keyword evidence="5 7" id="KW-0472">Membrane</keyword>
<organism evidence="8 9">
    <name type="scientific">Rhizodiscina lignyota</name>
    <dbReference type="NCBI Taxonomy" id="1504668"/>
    <lineage>
        <taxon>Eukaryota</taxon>
        <taxon>Fungi</taxon>
        <taxon>Dikarya</taxon>
        <taxon>Ascomycota</taxon>
        <taxon>Pezizomycotina</taxon>
        <taxon>Dothideomycetes</taxon>
        <taxon>Pleosporomycetidae</taxon>
        <taxon>Aulographales</taxon>
        <taxon>Rhizodiscinaceae</taxon>
        <taxon>Rhizodiscina</taxon>
    </lineage>
</organism>
<keyword evidence="3 7" id="KW-0812">Transmembrane</keyword>
<comment type="similarity">
    <text evidence="2">Belongs to the TMEM19 family.</text>
</comment>
<reference evidence="8" key="1">
    <citation type="journal article" date="2020" name="Stud. Mycol.">
        <title>101 Dothideomycetes genomes: a test case for predicting lifestyles and emergence of pathogens.</title>
        <authorList>
            <person name="Haridas S."/>
            <person name="Albert R."/>
            <person name="Binder M."/>
            <person name="Bloem J."/>
            <person name="Labutti K."/>
            <person name="Salamov A."/>
            <person name="Andreopoulos B."/>
            <person name="Baker S."/>
            <person name="Barry K."/>
            <person name="Bills G."/>
            <person name="Bluhm B."/>
            <person name="Cannon C."/>
            <person name="Castanera R."/>
            <person name="Culley D."/>
            <person name="Daum C."/>
            <person name="Ezra D."/>
            <person name="Gonzalez J."/>
            <person name="Henrissat B."/>
            <person name="Kuo A."/>
            <person name="Liang C."/>
            <person name="Lipzen A."/>
            <person name="Lutzoni F."/>
            <person name="Magnuson J."/>
            <person name="Mondo S."/>
            <person name="Nolan M."/>
            <person name="Ohm R."/>
            <person name="Pangilinan J."/>
            <person name="Park H.-J."/>
            <person name="Ramirez L."/>
            <person name="Alfaro M."/>
            <person name="Sun H."/>
            <person name="Tritt A."/>
            <person name="Yoshinaga Y."/>
            <person name="Zwiers L.-H."/>
            <person name="Turgeon B."/>
            <person name="Goodwin S."/>
            <person name="Spatafora J."/>
            <person name="Crous P."/>
            <person name="Grigoriev I."/>
        </authorList>
    </citation>
    <scope>NUCLEOTIDE SEQUENCE</scope>
    <source>
        <strain evidence="8">CBS 133067</strain>
    </source>
</reference>
<proteinExistence type="inferred from homology"/>
<evidence type="ECO:0000256" key="5">
    <source>
        <dbReference type="ARBA" id="ARBA00023136"/>
    </source>
</evidence>
<accession>A0A9P4M2P2</accession>
<evidence type="ECO:0000313" key="8">
    <source>
        <dbReference type="EMBL" id="KAF2094843.1"/>
    </source>
</evidence>
<evidence type="ECO:0008006" key="10">
    <source>
        <dbReference type="Google" id="ProtNLM"/>
    </source>
</evidence>
<feature type="transmembrane region" description="Helical" evidence="7">
    <location>
        <begin position="90"/>
        <end position="108"/>
    </location>
</feature>
<evidence type="ECO:0000313" key="9">
    <source>
        <dbReference type="Proteomes" id="UP000799772"/>
    </source>
</evidence>
<name>A0A9P4M2P2_9PEZI</name>
<keyword evidence="4 7" id="KW-1133">Transmembrane helix</keyword>
<keyword evidence="9" id="KW-1185">Reference proteome</keyword>
<sequence length="369" mass="38672">MKPIIAVPAILAIVYRAWSRNSLTPLGLFVATLTAVGHAIHPWSFSFTLLGVFFLAGTRVTKVKHDIKVRLTQSASGASGGEGPRTHVQVLANSLVALILTVLHAWVLSKRDVAQSQEDCWHRPSAKYPEDVLVVGIVANYVAVAADTFSSELGILASSSPRLITAPWRTVPRGTNGGVTLTGIIAGLAGSGLLAATAGLLLPFCAGTGATKRKIPGFGHIDEYSWDWQGKLGFVLAMTAVGLGGSLLDSIMGALVQASVVDVRTGKVVEGDGGNRVQLHSRKSWQVDGPASNTTGAKASLGQAQRRKGVESSGTEEKGESRRLEVGWDLLDNNGVNFAMAFAMSAAAMVGACIVWEIPLGAVVDSILN</sequence>
<evidence type="ECO:0000256" key="4">
    <source>
        <dbReference type="ARBA" id="ARBA00022989"/>
    </source>
</evidence>
<protein>
    <recommendedName>
        <fullName evidence="10">Transmembrane protein 19</fullName>
    </recommendedName>
</protein>
<dbReference type="Pfam" id="PF01940">
    <property type="entry name" value="DUF92"/>
    <property type="match status" value="1"/>
</dbReference>
<dbReference type="AlphaFoldDB" id="A0A9P4M2P2"/>